<accession>A0A0A2MEB0</accession>
<dbReference type="eggNOG" id="ENOG50300P5">
    <property type="taxonomic scope" value="Bacteria"/>
</dbReference>
<sequence length="92" mass="10605">MNATKEELIRFLEENVLIPAETNPKADVKIKRKINLTRMRLNEQVSAEKVHQYFWSAMATDNGIDSYKKISSIGAPTFEDVRDEFKKLCGDK</sequence>
<organism evidence="1 2">
    <name type="scientific">Flavobacterium subsaxonicum WB 4.1-42 = DSM 21790</name>
    <dbReference type="NCBI Taxonomy" id="1121898"/>
    <lineage>
        <taxon>Bacteria</taxon>
        <taxon>Pseudomonadati</taxon>
        <taxon>Bacteroidota</taxon>
        <taxon>Flavobacteriia</taxon>
        <taxon>Flavobacteriales</taxon>
        <taxon>Flavobacteriaceae</taxon>
        <taxon>Flavobacterium</taxon>
    </lineage>
</organism>
<dbReference type="RefSeq" id="WP_026990685.1">
    <property type="nucleotide sequence ID" value="NZ_AUGP01000017.1"/>
</dbReference>
<dbReference type="EMBL" id="JRLY01000029">
    <property type="protein sequence ID" value="KGO91027.1"/>
    <property type="molecule type" value="Genomic_DNA"/>
</dbReference>
<reference evidence="1 2" key="1">
    <citation type="submission" date="2013-09" db="EMBL/GenBank/DDBJ databases">
        <authorList>
            <person name="Zeng Z."/>
            <person name="Chen C."/>
        </authorList>
    </citation>
    <scope>NUCLEOTIDE SEQUENCE [LARGE SCALE GENOMIC DNA]</scope>
    <source>
        <strain evidence="1 2">WB 4.1-42</strain>
    </source>
</reference>
<dbReference type="Proteomes" id="UP000030111">
    <property type="component" value="Unassembled WGS sequence"/>
</dbReference>
<keyword evidence="2" id="KW-1185">Reference proteome</keyword>
<proteinExistence type="predicted"/>
<dbReference type="OrthoDB" id="1363744at2"/>
<dbReference type="AlphaFoldDB" id="A0A0A2MEB0"/>
<comment type="caution">
    <text evidence="1">The sequence shown here is derived from an EMBL/GenBank/DDBJ whole genome shotgun (WGS) entry which is preliminary data.</text>
</comment>
<evidence type="ECO:0000313" key="2">
    <source>
        <dbReference type="Proteomes" id="UP000030111"/>
    </source>
</evidence>
<evidence type="ECO:0000313" key="1">
    <source>
        <dbReference type="EMBL" id="KGO91027.1"/>
    </source>
</evidence>
<protein>
    <submittedName>
        <fullName evidence="1">Uncharacterized protein</fullName>
    </submittedName>
</protein>
<gene>
    <name evidence="1" type="ORF">Q766_20285</name>
</gene>
<name>A0A0A2MEB0_9FLAO</name>